<dbReference type="GO" id="GO:0008270">
    <property type="term" value="F:zinc ion binding"/>
    <property type="evidence" value="ECO:0007669"/>
    <property type="project" value="InterPro"/>
</dbReference>
<evidence type="ECO:0000259" key="2">
    <source>
        <dbReference type="Pfam" id="PF04082"/>
    </source>
</evidence>
<proteinExistence type="predicted"/>
<evidence type="ECO:0000256" key="1">
    <source>
        <dbReference type="ARBA" id="ARBA00023242"/>
    </source>
</evidence>
<reference evidence="3" key="1">
    <citation type="journal article" date="2020" name="Stud. Mycol.">
        <title>101 Dothideomycetes genomes: a test case for predicting lifestyles and emergence of pathogens.</title>
        <authorList>
            <person name="Haridas S."/>
            <person name="Albert R."/>
            <person name="Binder M."/>
            <person name="Bloem J."/>
            <person name="Labutti K."/>
            <person name="Salamov A."/>
            <person name="Andreopoulos B."/>
            <person name="Baker S."/>
            <person name="Barry K."/>
            <person name="Bills G."/>
            <person name="Bluhm B."/>
            <person name="Cannon C."/>
            <person name="Castanera R."/>
            <person name="Culley D."/>
            <person name="Daum C."/>
            <person name="Ezra D."/>
            <person name="Gonzalez J."/>
            <person name="Henrissat B."/>
            <person name="Kuo A."/>
            <person name="Liang C."/>
            <person name="Lipzen A."/>
            <person name="Lutzoni F."/>
            <person name="Magnuson J."/>
            <person name="Mondo S."/>
            <person name="Nolan M."/>
            <person name="Ohm R."/>
            <person name="Pangilinan J."/>
            <person name="Park H.-J."/>
            <person name="Ramirez L."/>
            <person name="Alfaro M."/>
            <person name="Sun H."/>
            <person name="Tritt A."/>
            <person name="Yoshinaga Y."/>
            <person name="Zwiers L.-H."/>
            <person name="Turgeon B."/>
            <person name="Goodwin S."/>
            <person name="Spatafora J."/>
            <person name="Crous P."/>
            <person name="Grigoriev I."/>
        </authorList>
    </citation>
    <scope>NUCLEOTIDE SEQUENCE</scope>
    <source>
        <strain evidence="3">CBS 262.69</strain>
    </source>
</reference>
<dbReference type="PANTHER" id="PTHR46910:SF1">
    <property type="entry name" value="MISCELLANEOUS ZN(II)2CYS6 TRANSCRIPTION FACTOR (EUROFUNG)-RELATED"/>
    <property type="match status" value="1"/>
</dbReference>
<dbReference type="AlphaFoldDB" id="A0A6G1I5Y4"/>
<evidence type="ECO:0000313" key="3">
    <source>
        <dbReference type="EMBL" id="KAF2403536.1"/>
    </source>
</evidence>
<dbReference type="PANTHER" id="PTHR46910">
    <property type="entry name" value="TRANSCRIPTION FACTOR PDR1"/>
    <property type="match status" value="1"/>
</dbReference>
<accession>A0A6G1I5Y4</accession>
<dbReference type="GO" id="GO:0003700">
    <property type="term" value="F:DNA-binding transcription factor activity"/>
    <property type="evidence" value="ECO:0007669"/>
    <property type="project" value="InterPro"/>
</dbReference>
<feature type="domain" description="Xylanolytic transcriptional activator regulatory" evidence="2">
    <location>
        <begin position="64"/>
        <end position="221"/>
    </location>
</feature>
<keyword evidence="1" id="KW-0539">Nucleus</keyword>
<dbReference type="CDD" id="cd12148">
    <property type="entry name" value="fungal_TF_MHR"/>
    <property type="match status" value="1"/>
</dbReference>
<organism evidence="3 4">
    <name type="scientific">Trichodelitschia bisporula</name>
    <dbReference type="NCBI Taxonomy" id="703511"/>
    <lineage>
        <taxon>Eukaryota</taxon>
        <taxon>Fungi</taxon>
        <taxon>Dikarya</taxon>
        <taxon>Ascomycota</taxon>
        <taxon>Pezizomycotina</taxon>
        <taxon>Dothideomycetes</taxon>
        <taxon>Dothideomycetes incertae sedis</taxon>
        <taxon>Phaeotrichales</taxon>
        <taxon>Phaeotrichaceae</taxon>
        <taxon>Trichodelitschia</taxon>
    </lineage>
</organism>
<dbReference type="GO" id="GO:0003677">
    <property type="term" value="F:DNA binding"/>
    <property type="evidence" value="ECO:0007669"/>
    <property type="project" value="InterPro"/>
</dbReference>
<keyword evidence="4" id="KW-1185">Reference proteome</keyword>
<evidence type="ECO:0000313" key="4">
    <source>
        <dbReference type="Proteomes" id="UP000799640"/>
    </source>
</evidence>
<protein>
    <recommendedName>
        <fullName evidence="2">Xylanolytic transcriptional activator regulatory domain-containing protein</fullName>
    </recommendedName>
</protein>
<dbReference type="InterPro" id="IPR050987">
    <property type="entry name" value="AtrR-like"/>
</dbReference>
<dbReference type="Proteomes" id="UP000799640">
    <property type="component" value="Unassembled WGS sequence"/>
</dbReference>
<dbReference type="InterPro" id="IPR007219">
    <property type="entry name" value="XnlR_reg_dom"/>
</dbReference>
<name>A0A6G1I5Y4_9PEZI</name>
<gene>
    <name evidence="3" type="ORF">EJ06DRAFT_282176</name>
</gene>
<dbReference type="Pfam" id="PF04082">
    <property type="entry name" value="Fungal_trans"/>
    <property type="match status" value="1"/>
</dbReference>
<dbReference type="EMBL" id="ML996689">
    <property type="protein sequence ID" value="KAF2403536.1"/>
    <property type="molecule type" value="Genomic_DNA"/>
</dbReference>
<sequence length="392" mass="44442">MATEEEMNALWGEPAGPPERDQLSNRLFQYLTPMMSGVDTDLDIPPPTALSALPPPGICEPLVDAFFEQIAPIYPVFDENSFRDSLQLYFAGENADDRLFNVLVKLVLCTGAAGSNDCNMQSETATLRDELFTQVIATAPLLVFRVRNIKVIQVLFLTALYWVQLKKAELAWEWCRWGIRMHRPWFVRVRPKVIVMDGAETQAAADKLTWCLYILENTLALNQYRDDLQFPDSSVPLPGEAVRSAHPVFCIRLSLTRQCNAFLNAIRDPPVDAVALAESLGRIYAGIGEWRSSVPMNYQPENEIFADSAEYQAVLLMHMEYHTLLLSLFTTLNASWRILRADKAYERHPFAPVRNQINLRITHARRLLRTVKAVSETAELKPAVGCWYVLPN</sequence>
<dbReference type="GO" id="GO:0006351">
    <property type="term" value="P:DNA-templated transcription"/>
    <property type="evidence" value="ECO:0007669"/>
    <property type="project" value="InterPro"/>
</dbReference>